<name>A0A090AKE0_9GAMM</name>
<dbReference type="AlphaFoldDB" id="A0A090AKE0"/>
<proteinExistence type="predicted"/>
<keyword evidence="2" id="KW-1185">Reference proteome</keyword>
<dbReference type="KEGG" id="tig:THII_1188"/>
<accession>A0A090AKE0</accession>
<evidence type="ECO:0000313" key="2">
    <source>
        <dbReference type="Proteomes" id="UP000031623"/>
    </source>
</evidence>
<reference evidence="1" key="1">
    <citation type="journal article" date="2014" name="ISME J.">
        <title>Ecophysiology of Thioploca ingrica as revealed by the complete genome sequence supplemented with proteomic evidence.</title>
        <authorList>
            <person name="Kojima H."/>
            <person name="Ogura Y."/>
            <person name="Yamamoto N."/>
            <person name="Togashi T."/>
            <person name="Mori H."/>
            <person name="Watanabe T."/>
            <person name="Nemoto F."/>
            <person name="Kurokawa K."/>
            <person name="Hayashi T."/>
            <person name="Fukui M."/>
        </authorList>
    </citation>
    <scope>NUCLEOTIDE SEQUENCE [LARGE SCALE GENOMIC DNA]</scope>
</reference>
<evidence type="ECO:0000313" key="1">
    <source>
        <dbReference type="EMBL" id="BAP55485.1"/>
    </source>
</evidence>
<dbReference type="HOGENOM" id="CLU_2014216_0_0_6"/>
<gene>
    <name evidence="1" type="ORF">THII_1188</name>
</gene>
<dbReference type="Proteomes" id="UP000031623">
    <property type="component" value="Chromosome"/>
</dbReference>
<dbReference type="EMBL" id="AP014633">
    <property type="protein sequence ID" value="BAP55485.1"/>
    <property type="molecule type" value="Genomic_DNA"/>
</dbReference>
<dbReference type="STRING" id="40754.THII_1188"/>
<dbReference type="OrthoDB" id="7352393at2"/>
<sequence length="123" mass="14131">MTTNNRNDFNQCVALVFNLLYQEFPKETNITIDEFIESADEDMTDNYFATIRFLQREKFIYYQLLNYNTFTGVTLTTKGLKILDTLSTLDEETTIAQEISTALQQNSKPLIGAIIQKIIKLSG</sequence>
<organism evidence="1 2">
    <name type="scientific">Thioploca ingrica</name>
    <dbReference type="NCBI Taxonomy" id="40754"/>
    <lineage>
        <taxon>Bacteria</taxon>
        <taxon>Pseudomonadati</taxon>
        <taxon>Pseudomonadota</taxon>
        <taxon>Gammaproteobacteria</taxon>
        <taxon>Thiotrichales</taxon>
        <taxon>Thiotrichaceae</taxon>
        <taxon>Thioploca</taxon>
    </lineage>
</organism>
<protein>
    <submittedName>
        <fullName evidence="1">Uncharacterized protein</fullName>
    </submittedName>
</protein>